<dbReference type="SUPFAM" id="SSF48371">
    <property type="entry name" value="ARM repeat"/>
    <property type="match status" value="1"/>
</dbReference>
<feature type="domain" description="Ral GTPase-activating protein subunit alpha/beta N-terminal" evidence="1">
    <location>
        <begin position="136"/>
        <end position="261"/>
    </location>
</feature>
<dbReference type="KEGG" id="eiv:EIN_033960"/>
<proteinExistence type="predicted"/>
<dbReference type="InterPro" id="IPR016024">
    <property type="entry name" value="ARM-type_fold"/>
</dbReference>
<evidence type="ECO:0000259" key="1">
    <source>
        <dbReference type="Pfam" id="PF20412"/>
    </source>
</evidence>
<gene>
    <name evidence="2" type="ORF">EIN_033960</name>
</gene>
<evidence type="ECO:0000313" key="2">
    <source>
        <dbReference type="EMBL" id="ELP86495.1"/>
    </source>
</evidence>
<dbReference type="InterPro" id="IPR039930">
    <property type="entry name" value="RALGAPB"/>
</dbReference>
<evidence type="ECO:0000313" key="3">
    <source>
        <dbReference type="Proteomes" id="UP000014680"/>
    </source>
</evidence>
<organism evidence="2 3">
    <name type="scientific">Entamoeba invadens IP1</name>
    <dbReference type="NCBI Taxonomy" id="370355"/>
    <lineage>
        <taxon>Eukaryota</taxon>
        <taxon>Amoebozoa</taxon>
        <taxon>Evosea</taxon>
        <taxon>Archamoebae</taxon>
        <taxon>Mastigamoebida</taxon>
        <taxon>Entamoebidae</taxon>
        <taxon>Entamoeba</taxon>
    </lineage>
</organism>
<dbReference type="Proteomes" id="UP000014680">
    <property type="component" value="Unassembled WGS sequence"/>
</dbReference>
<dbReference type="PANTHER" id="PTHR21344:SF1">
    <property type="entry name" value="RAL GTPASE-ACTIVATING PROTEIN SUBUNIT BETA"/>
    <property type="match status" value="1"/>
</dbReference>
<dbReference type="PANTHER" id="PTHR21344">
    <property type="entry name" value="RAL GTPASE-ACTIVATING PROTEIN SUBUNIT BETA"/>
    <property type="match status" value="1"/>
</dbReference>
<dbReference type="Pfam" id="PF20412">
    <property type="entry name" value="RALGAPB_N"/>
    <property type="match status" value="1"/>
</dbReference>
<dbReference type="GO" id="GO:0005096">
    <property type="term" value="F:GTPase activator activity"/>
    <property type="evidence" value="ECO:0007669"/>
    <property type="project" value="InterPro"/>
</dbReference>
<name>A0A0A1TYD2_ENTIV</name>
<protein>
    <recommendedName>
        <fullName evidence="1">Ral GTPase-activating protein subunit alpha/beta N-terminal domain-containing protein</fullName>
    </recommendedName>
</protein>
<keyword evidence="3" id="KW-1185">Reference proteome</keyword>
<dbReference type="OMA" id="TEINCKG"/>
<dbReference type="RefSeq" id="XP_004185841.1">
    <property type="nucleotide sequence ID" value="XM_004185793.1"/>
</dbReference>
<reference evidence="2 3" key="1">
    <citation type="submission" date="2012-10" db="EMBL/GenBank/DDBJ databases">
        <authorList>
            <person name="Zafar N."/>
            <person name="Inman J."/>
            <person name="Hall N."/>
            <person name="Lorenzi H."/>
            <person name="Caler E."/>
        </authorList>
    </citation>
    <scope>NUCLEOTIDE SEQUENCE [LARGE SCALE GENOMIC DNA]</scope>
    <source>
        <strain evidence="2 3">IP1</strain>
    </source>
</reference>
<accession>A0A0A1TYD2</accession>
<feature type="non-terminal residue" evidence="2">
    <location>
        <position position="1159"/>
    </location>
</feature>
<dbReference type="AlphaFoldDB" id="A0A0A1TYD2"/>
<dbReference type="GeneID" id="14885491"/>
<dbReference type="VEuPathDB" id="AmoebaDB:EIN_033960"/>
<sequence>MSRFADILHNDFIETISDIGLAEHDDNLDVMCFLEEDKRIEIITITLESLKNSSNLTEINCKGKMLWVLSTLADVFVFSKTERSILRTAEMYEKWLMENETQRPKYMSENYVECAKLILGQLTLPFVNCKVEEREVENHADYCLKVVDIYYNVLDTKYGDELNSWILDCLYGVFVPVFGFFNGDDDAVKRKDNSQYKYYTYLLKRLVNIFHLCLLKKSDVKSQIWYVFMSNAFEWNSDAEVVEQWVATTLSLQQAYMEHILHPKSSKPVVKFMKNCGMEVSIEIEENTLQTMWLSFIKISNVDYSKMGFTCAEIFQEGISLLMHDLSCYLNDKELTVQPPDGNVILDLYGDAATLPIFMLSDKDEFIEAVKISIGNICSFFAETLPTTEFEPKYIKLLINIIQTALSSHSFFVVRSCLDNIQNVLNYPLSGLTLSLESIYSAIDSILENAKTETNIKKLMSAWVYRGFIRTLNNSLVHYNVFTNLRKTNKEIRNVEPLLCTLLLKLFKTDLVDNENVTTLCSLITTFLVSFLPKTLPTQPIVNDPNSPVVASVSHLAWKISECVRGFSKDIPVTKLQPCFGIFYTISKFKKFVPDTEISFGEDVIQLLISAFKKHIIQDGSENIPESFVNLLLYTLNEYISDSKELQQYYLKQVFESLASVVNSYPKSLQIFQQVQLLTSRFSSTQILSPTREDVVAILKCTERKFVNQWQTPKDHIRIIGKNGTIYSFVDLPQIDKTQLRCQIIKRSPTGKFSFESSIDYVETNGQTVYCAKEEVKSNFKGDKVVDGIPLFCTYSELISKKPKVAPNNVQCFKSLINMNLPGEENSVFSHNLGSRLYHACVFGIDRDEVSLNVSEELFDDLEKLDKLRATLHAHALIDFPPAVKMSQFFTSFVMGIGDYYEPNSLIDTDVKRFISIQTYEGNIICECPELFKTQKGEKYDLQVIWNCTQTYTPTVLSKNVIIITPVSCNTFRLVSKESNTIINDCYVSGDSMKRVFSSFAFKLFAQDFNMFIGPMAERRKLIDEIIEKHRYKNGGRGLAIFTQPVAQAIDKCIVVDEFGWEPAKTVVAPLRQTASTNKITLTPQVAMLVESIKKKPSPNCPYFHCEAEDVQTEKMQFQMAQSLRCCEKEDPFYYRRSKTLYSLRTQTKLAKHSLRRLS</sequence>
<dbReference type="OrthoDB" id="10450747at2759"/>
<dbReference type="InterPro" id="IPR046859">
    <property type="entry name" value="RGPA/RALGAPB_N"/>
</dbReference>
<dbReference type="EMBL" id="KB206969">
    <property type="protein sequence ID" value="ELP86495.1"/>
    <property type="molecule type" value="Genomic_DNA"/>
</dbReference>